<reference evidence="3 4" key="1">
    <citation type="submission" date="2013-11" db="EMBL/GenBank/DDBJ databases">
        <title>The Damaraland mole rat (Fukomys damarensis) genome and evolution of African mole rats.</title>
        <authorList>
            <person name="Gladyshev V.N."/>
            <person name="Fang X."/>
        </authorList>
    </citation>
    <scope>NUCLEOTIDE SEQUENCE [LARGE SCALE GENOMIC DNA]</scope>
    <source>
        <tissue evidence="3">Liver</tissue>
    </source>
</reference>
<protein>
    <submittedName>
        <fullName evidence="3">Sorting nexin-2</fullName>
    </submittedName>
</protein>
<dbReference type="AlphaFoldDB" id="A0A091DNT8"/>
<dbReference type="InterPro" id="IPR015120">
    <property type="entry name" value="Siah-Interact_N"/>
</dbReference>
<evidence type="ECO:0000256" key="1">
    <source>
        <dbReference type="SAM" id="MobiDB-lite"/>
    </source>
</evidence>
<evidence type="ECO:0000259" key="2">
    <source>
        <dbReference type="Pfam" id="PF09032"/>
    </source>
</evidence>
<dbReference type="InterPro" id="IPR037201">
    <property type="entry name" value="CacyBP_N"/>
</dbReference>
<evidence type="ECO:0000313" key="3">
    <source>
        <dbReference type="EMBL" id="KFO24481.1"/>
    </source>
</evidence>
<dbReference type="EMBL" id="KN123551">
    <property type="protein sequence ID" value="KFO24481.1"/>
    <property type="molecule type" value="Genomic_DNA"/>
</dbReference>
<dbReference type="Proteomes" id="UP000028990">
    <property type="component" value="Unassembled WGS sequence"/>
</dbReference>
<sequence length="238" mass="26092">MCLVFMPVIVFGPKKGQKNTSSLSFDMIHREGSRKEEELRPGDAGTADALQPPLPPVTQEAAPSGMVAQPVQGQEWSDLGTMSKSVKDPEIEDYPGPFLGGDLAEMIRGCMAGQVQVGLRNLERIESKSILAPVVFERSRDETEEANGDIFDVEIGRVCAQWLFPWPELLRSTGSEIALGPAVSVPECTPAGWDFSLTQAIASALEEMQNDLEEVKLLLEKNTRKRIHDALTAEKIQD</sequence>
<accession>A0A091DNT8</accession>
<keyword evidence="4" id="KW-1185">Reference proteome</keyword>
<proteinExistence type="predicted"/>
<dbReference type="SUPFAM" id="SSF140106">
    <property type="entry name" value="Calcyclin-binding protein-like"/>
    <property type="match status" value="1"/>
</dbReference>
<feature type="compositionally biased region" description="Basic and acidic residues" evidence="1">
    <location>
        <begin position="31"/>
        <end position="41"/>
    </location>
</feature>
<dbReference type="Gene3D" id="4.10.860.10">
    <property type="entry name" value="UVR domain"/>
    <property type="match status" value="1"/>
</dbReference>
<organism evidence="3 4">
    <name type="scientific">Fukomys damarensis</name>
    <name type="common">Damaraland mole rat</name>
    <name type="synonym">Cryptomys damarensis</name>
    <dbReference type="NCBI Taxonomy" id="885580"/>
    <lineage>
        <taxon>Eukaryota</taxon>
        <taxon>Metazoa</taxon>
        <taxon>Chordata</taxon>
        <taxon>Craniata</taxon>
        <taxon>Vertebrata</taxon>
        <taxon>Euteleostomi</taxon>
        <taxon>Mammalia</taxon>
        <taxon>Eutheria</taxon>
        <taxon>Euarchontoglires</taxon>
        <taxon>Glires</taxon>
        <taxon>Rodentia</taxon>
        <taxon>Hystricomorpha</taxon>
        <taxon>Bathyergidae</taxon>
        <taxon>Fukomys</taxon>
    </lineage>
</organism>
<feature type="domain" description="Siah interacting protein N-terminal" evidence="2">
    <location>
        <begin position="203"/>
        <end position="236"/>
    </location>
</feature>
<name>A0A091DNT8_FUKDA</name>
<gene>
    <name evidence="3" type="ORF">H920_14115</name>
</gene>
<dbReference type="Pfam" id="PF09032">
    <property type="entry name" value="Siah-Interact_N"/>
    <property type="match status" value="1"/>
</dbReference>
<feature type="region of interest" description="Disordered" evidence="1">
    <location>
        <begin position="31"/>
        <end position="61"/>
    </location>
</feature>
<evidence type="ECO:0000313" key="4">
    <source>
        <dbReference type="Proteomes" id="UP000028990"/>
    </source>
</evidence>